<dbReference type="InterPro" id="IPR013149">
    <property type="entry name" value="ADH-like_C"/>
</dbReference>
<gene>
    <name evidence="2" type="ORF">V8G54_026392</name>
</gene>
<organism evidence="2 3">
    <name type="scientific">Vigna mungo</name>
    <name type="common">Black gram</name>
    <name type="synonym">Phaseolus mungo</name>
    <dbReference type="NCBI Taxonomy" id="3915"/>
    <lineage>
        <taxon>Eukaryota</taxon>
        <taxon>Viridiplantae</taxon>
        <taxon>Streptophyta</taxon>
        <taxon>Embryophyta</taxon>
        <taxon>Tracheophyta</taxon>
        <taxon>Spermatophyta</taxon>
        <taxon>Magnoliopsida</taxon>
        <taxon>eudicotyledons</taxon>
        <taxon>Gunneridae</taxon>
        <taxon>Pentapetalae</taxon>
        <taxon>rosids</taxon>
        <taxon>fabids</taxon>
        <taxon>Fabales</taxon>
        <taxon>Fabaceae</taxon>
        <taxon>Papilionoideae</taxon>
        <taxon>50 kb inversion clade</taxon>
        <taxon>NPAAA clade</taxon>
        <taxon>indigoferoid/millettioid clade</taxon>
        <taxon>Phaseoleae</taxon>
        <taxon>Vigna</taxon>
    </lineage>
</organism>
<dbReference type="SUPFAM" id="SSF51735">
    <property type="entry name" value="NAD(P)-binding Rossmann-fold domains"/>
    <property type="match status" value="1"/>
</dbReference>
<dbReference type="PANTHER" id="PTHR43482:SF1">
    <property type="entry name" value="PROTEIN AST1-RELATED"/>
    <property type="match status" value="1"/>
</dbReference>
<evidence type="ECO:0000313" key="3">
    <source>
        <dbReference type="Proteomes" id="UP001374535"/>
    </source>
</evidence>
<protein>
    <recommendedName>
        <fullName evidence="1">Alcohol dehydrogenase-like C-terminal domain-containing protein</fullName>
    </recommendedName>
</protein>
<dbReference type="Proteomes" id="UP001374535">
    <property type="component" value="Chromosome 8"/>
</dbReference>
<feature type="domain" description="Alcohol dehydrogenase-like C-terminal" evidence="1">
    <location>
        <begin position="86"/>
        <end position="169"/>
    </location>
</feature>
<dbReference type="AlphaFoldDB" id="A0AAQ3MZI0"/>
<evidence type="ECO:0000259" key="1">
    <source>
        <dbReference type="Pfam" id="PF00107"/>
    </source>
</evidence>
<keyword evidence="3" id="KW-1185">Reference proteome</keyword>
<evidence type="ECO:0000313" key="2">
    <source>
        <dbReference type="EMBL" id="WVZ00323.1"/>
    </source>
</evidence>
<name>A0AAQ3MZI0_VIGMU</name>
<reference evidence="2 3" key="1">
    <citation type="journal article" date="2023" name="Life. Sci Alliance">
        <title>Evolutionary insights into 3D genome organization and epigenetic landscape of Vigna mungo.</title>
        <authorList>
            <person name="Junaid A."/>
            <person name="Singh B."/>
            <person name="Bhatia S."/>
        </authorList>
    </citation>
    <scope>NUCLEOTIDE SEQUENCE [LARGE SCALE GENOMIC DNA]</scope>
    <source>
        <strain evidence="2">Urdbean</strain>
    </source>
</reference>
<accession>A0AAQ3MZI0</accession>
<dbReference type="PANTHER" id="PTHR43482">
    <property type="entry name" value="PROTEIN AST1-RELATED"/>
    <property type="match status" value="1"/>
</dbReference>
<dbReference type="Pfam" id="PF00107">
    <property type="entry name" value="ADH_zinc_N"/>
    <property type="match status" value="1"/>
</dbReference>
<sequence>MDGIGKQSLVGVFDYKQQERSNRTNRKGNQKGERKSFISDSYVRRSINVIEASAIPFAALTAWRGLKCTARISEGQRILVVGGGGAVGLAAIQLAVAAGCSVVTTCGSQSVERLLAAGAEQAVDYVAEVDAELAVKGKFDAVLDTIGVSETERIGINFLKRGGHYMTLQGEAASLADRYGLAIGLPAATALLLNKQLLYRCTRGIVAALQLKVMKVMKGHLSYSVESG</sequence>
<dbReference type="EMBL" id="CP144693">
    <property type="protein sequence ID" value="WVZ00323.1"/>
    <property type="molecule type" value="Genomic_DNA"/>
</dbReference>
<proteinExistence type="predicted"/>
<dbReference type="InterPro" id="IPR036291">
    <property type="entry name" value="NAD(P)-bd_dom_sf"/>
</dbReference>
<dbReference type="Gene3D" id="3.40.50.720">
    <property type="entry name" value="NAD(P)-binding Rossmann-like Domain"/>
    <property type="match status" value="1"/>
</dbReference>
<dbReference type="InterPro" id="IPR052585">
    <property type="entry name" value="Lipid_raft_assoc_Zn_ADH"/>
</dbReference>